<gene>
    <name evidence="2" type="ORF">ISQ64_04545</name>
</gene>
<evidence type="ECO:0000313" key="3">
    <source>
        <dbReference type="Proteomes" id="UP000711391"/>
    </source>
</evidence>
<keyword evidence="1" id="KW-1133">Transmembrane helix</keyword>
<name>A0A937I5Y3_9GAMM</name>
<dbReference type="Proteomes" id="UP000711391">
    <property type="component" value="Unassembled WGS sequence"/>
</dbReference>
<dbReference type="AlphaFoldDB" id="A0A937I5Y3"/>
<dbReference type="Pfam" id="PF14333">
    <property type="entry name" value="DUF4389"/>
    <property type="match status" value="1"/>
</dbReference>
<comment type="caution">
    <text evidence="2">The sequence shown here is derived from an EMBL/GenBank/DDBJ whole genome shotgun (WGS) entry which is preliminary data.</text>
</comment>
<keyword evidence="1" id="KW-0472">Membrane</keyword>
<reference evidence="2" key="1">
    <citation type="submission" date="2020-10" db="EMBL/GenBank/DDBJ databases">
        <title>Microbiome of the Black Sea water column analyzed by genome centric metagenomics.</title>
        <authorList>
            <person name="Cabello-Yeves P.J."/>
            <person name="Callieri C."/>
            <person name="Picazo A."/>
            <person name="Mehrshad M."/>
            <person name="Haro-Moreno J.M."/>
            <person name="Roda-Garcia J."/>
            <person name="Dzembekova N."/>
            <person name="Slabakova V."/>
            <person name="Slabakova N."/>
            <person name="Moncheva S."/>
            <person name="Rodriguez-Valera F."/>
        </authorList>
    </citation>
    <scope>NUCLEOTIDE SEQUENCE</scope>
    <source>
        <strain evidence="2">BS307-5m-G50</strain>
    </source>
</reference>
<proteinExistence type="predicted"/>
<evidence type="ECO:0000256" key="1">
    <source>
        <dbReference type="SAM" id="Phobius"/>
    </source>
</evidence>
<evidence type="ECO:0000313" key="2">
    <source>
        <dbReference type="EMBL" id="MBL6818655.1"/>
    </source>
</evidence>
<sequence>MSKIEIDKEEILKTSKWIRFLFMLLYGFVINFVLTICIGLAIIQFLFYLFTSKPNASIANFNSHLIEFFHDSLAFLLFQTDEKPFPFKENGDDNENKETEGEVIEAALDADTSETTEEVKD</sequence>
<organism evidence="2 3">
    <name type="scientific">SAR86 cluster bacterium</name>
    <dbReference type="NCBI Taxonomy" id="2030880"/>
    <lineage>
        <taxon>Bacteria</taxon>
        <taxon>Pseudomonadati</taxon>
        <taxon>Pseudomonadota</taxon>
        <taxon>Gammaproteobacteria</taxon>
        <taxon>SAR86 cluster</taxon>
    </lineage>
</organism>
<dbReference type="EMBL" id="JADHQD010000037">
    <property type="protein sequence ID" value="MBL6818655.1"/>
    <property type="molecule type" value="Genomic_DNA"/>
</dbReference>
<keyword evidence="1" id="KW-0812">Transmembrane</keyword>
<protein>
    <submittedName>
        <fullName evidence="2">DUF4389 domain-containing protein</fullName>
    </submittedName>
</protein>
<feature type="transmembrane region" description="Helical" evidence="1">
    <location>
        <begin position="20"/>
        <end position="50"/>
    </location>
</feature>
<accession>A0A937I5Y3</accession>
<dbReference type="InterPro" id="IPR025498">
    <property type="entry name" value="DUF4389"/>
</dbReference>